<dbReference type="Pfam" id="PF04525">
    <property type="entry name" value="LOR"/>
    <property type="match status" value="1"/>
</dbReference>
<accession>A0A0R2FL15</accession>
<proteinExistence type="predicted"/>
<gene>
    <name evidence="1" type="ORF">FC75_GL000658</name>
</gene>
<dbReference type="InterPro" id="IPR025659">
    <property type="entry name" value="Tubby-like_C"/>
</dbReference>
<dbReference type="RefSeq" id="WP_056988998.1">
    <property type="nucleotide sequence ID" value="NZ_AYZJ01000013.1"/>
</dbReference>
<keyword evidence="2" id="KW-1185">Reference proteome</keyword>
<sequence length="171" mass="18914">MLYYIDAQALHESGVTVVKDDQSRPAFILNGRHGLANDSFNLHTISGQELGEIRQKTMGMSPRYDLTLDGQKAGSVKKMLGVWHEFVFVTDLNWLIFGNLLANEYHIYHGVKTVTTIAAVGAATSTTFKIDILDPRNVHAGLLVAAVLDRWRFVHLTNPLTRGSLAYTSGT</sequence>
<dbReference type="EMBL" id="AYZJ01000013">
    <property type="protein sequence ID" value="KRN25388.1"/>
    <property type="molecule type" value="Genomic_DNA"/>
</dbReference>
<dbReference type="Proteomes" id="UP000050865">
    <property type="component" value="Unassembled WGS sequence"/>
</dbReference>
<dbReference type="STRING" id="1423730.FC75_GL000658"/>
<name>A0A0R2FL15_9LACO</name>
<organism evidence="1 2">
    <name type="scientific">Lacticaseibacillus camelliae DSM 22697 = JCM 13995</name>
    <dbReference type="NCBI Taxonomy" id="1423730"/>
    <lineage>
        <taxon>Bacteria</taxon>
        <taxon>Bacillati</taxon>
        <taxon>Bacillota</taxon>
        <taxon>Bacilli</taxon>
        <taxon>Lactobacillales</taxon>
        <taxon>Lactobacillaceae</taxon>
        <taxon>Lacticaseibacillus</taxon>
    </lineage>
</organism>
<evidence type="ECO:0000313" key="2">
    <source>
        <dbReference type="Proteomes" id="UP000050865"/>
    </source>
</evidence>
<dbReference type="PATRIC" id="fig|1423730.4.peg.685"/>
<dbReference type="SUPFAM" id="SSF54518">
    <property type="entry name" value="Tubby C-terminal domain-like"/>
    <property type="match status" value="1"/>
</dbReference>
<reference evidence="1 2" key="1">
    <citation type="journal article" date="2015" name="Genome Announc.">
        <title>Expanding the biotechnology potential of lactobacilli through comparative genomics of 213 strains and associated genera.</title>
        <authorList>
            <person name="Sun Z."/>
            <person name="Harris H.M."/>
            <person name="McCann A."/>
            <person name="Guo C."/>
            <person name="Argimon S."/>
            <person name="Zhang W."/>
            <person name="Yang X."/>
            <person name="Jeffery I.B."/>
            <person name="Cooney J.C."/>
            <person name="Kagawa T.F."/>
            <person name="Liu W."/>
            <person name="Song Y."/>
            <person name="Salvetti E."/>
            <person name="Wrobel A."/>
            <person name="Rasinkangas P."/>
            <person name="Parkhill J."/>
            <person name="Rea M.C."/>
            <person name="O'Sullivan O."/>
            <person name="Ritari J."/>
            <person name="Douillard F.P."/>
            <person name="Paul Ross R."/>
            <person name="Yang R."/>
            <person name="Briner A.E."/>
            <person name="Felis G.E."/>
            <person name="de Vos W.M."/>
            <person name="Barrangou R."/>
            <person name="Klaenhammer T.R."/>
            <person name="Caufield P.W."/>
            <person name="Cui Y."/>
            <person name="Zhang H."/>
            <person name="O'Toole P.W."/>
        </authorList>
    </citation>
    <scope>NUCLEOTIDE SEQUENCE [LARGE SCALE GENOMIC DNA]</scope>
    <source>
        <strain evidence="1 2">DSM 22697</strain>
    </source>
</reference>
<dbReference type="AlphaFoldDB" id="A0A0R2FL15"/>
<protein>
    <submittedName>
        <fullName evidence="1">Uncharacterized protein</fullName>
    </submittedName>
</protein>
<evidence type="ECO:0000313" key="1">
    <source>
        <dbReference type="EMBL" id="KRN25388.1"/>
    </source>
</evidence>
<dbReference type="InterPro" id="IPR007612">
    <property type="entry name" value="LOR"/>
</dbReference>
<comment type="caution">
    <text evidence="1">The sequence shown here is derived from an EMBL/GenBank/DDBJ whole genome shotgun (WGS) entry which is preliminary data.</text>
</comment>